<comment type="function">
    <text evidence="7">Controls stomatal patterning.</text>
</comment>
<keyword evidence="4 7" id="KW-0964">Secreted</keyword>
<evidence type="ECO:0000256" key="7">
    <source>
        <dbReference type="RuleBase" id="RU367102"/>
    </source>
</evidence>
<dbReference type="Gramene" id="Kaladp0033s0098.1.v1.1">
    <property type="protein sequence ID" value="Kaladp0033s0098.1.v1.1"/>
    <property type="gene ID" value="Kaladp0033s0098.v1.1"/>
</dbReference>
<evidence type="ECO:0000256" key="6">
    <source>
        <dbReference type="ARBA" id="ARBA00023157"/>
    </source>
</evidence>
<dbReference type="Proteomes" id="UP000594263">
    <property type="component" value="Unplaced"/>
</dbReference>
<keyword evidence="5 7" id="KW-0732">Signal</keyword>
<dbReference type="PANTHER" id="PTHR33109:SF60">
    <property type="entry name" value="EPIDERMAL PATTERNING FACTOR-LIKE PROTEIN 8"/>
    <property type="match status" value="1"/>
</dbReference>
<comment type="subcellular location">
    <subcellularLocation>
        <location evidence="1 7">Secreted</location>
    </subcellularLocation>
</comment>
<dbReference type="AlphaFoldDB" id="A0A7N0TDU6"/>
<evidence type="ECO:0000256" key="3">
    <source>
        <dbReference type="ARBA" id="ARBA00022473"/>
    </source>
</evidence>
<evidence type="ECO:0000256" key="1">
    <source>
        <dbReference type="ARBA" id="ARBA00004613"/>
    </source>
</evidence>
<feature type="signal peptide" evidence="7">
    <location>
        <begin position="1"/>
        <end position="29"/>
    </location>
</feature>
<proteinExistence type="inferred from homology"/>
<dbReference type="GO" id="GO:0005576">
    <property type="term" value="C:extracellular region"/>
    <property type="evidence" value="ECO:0007669"/>
    <property type="project" value="UniProtKB-SubCell"/>
</dbReference>
<keyword evidence="3 7" id="KW-0217">Developmental protein</keyword>
<comment type="similarity">
    <text evidence="2 7">Belongs to the plant cysteine rich small secretory peptide family. Epidermal patterning factor subfamily.</text>
</comment>
<feature type="chain" id="PRO_5033948136" description="Epidermal patterning factor-like protein" evidence="7">
    <location>
        <begin position="30"/>
        <end position="97"/>
    </location>
</feature>
<dbReference type="PANTHER" id="PTHR33109">
    <property type="entry name" value="EPIDERMAL PATTERNING FACTOR-LIKE PROTEIN 4"/>
    <property type="match status" value="1"/>
</dbReference>
<keyword evidence="9" id="KW-1185">Reference proteome</keyword>
<reference evidence="8" key="1">
    <citation type="submission" date="2021-01" db="UniProtKB">
        <authorList>
            <consortium name="EnsemblPlants"/>
        </authorList>
    </citation>
    <scope>IDENTIFICATION</scope>
</reference>
<dbReference type="EnsemblPlants" id="Kaladp0033s0098.2.v1.1">
    <property type="protein sequence ID" value="Kaladp0033s0098.2.v1.1"/>
    <property type="gene ID" value="Kaladp0033s0098.v1.1"/>
</dbReference>
<organism evidence="8 9">
    <name type="scientific">Kalanchoe fedtschenkoi</name>
    <name type="common">Lavender scallops</name>
    <name type="synonym">South American air plant</name>
    <dbReference type="NCBI Taxonomy" id="63787"/>
    <lineage>
        <taxon>Eukaryota</taxon>
        <taxon>Viridiplantae</taxon>
        <taxon>Streptophyta</taxon>
        <taxon>Embryophyta</taxon>
        <taxon>Tracheophyta</taxon>
        <taxon>Spermatophyta</taxon>
        <taxon>Magnoliopsida</taxon>
        <taxon>eudicotyledons</taxon>
        <taxon>Gunneridae</taxon>
        <taxon>Pentapetalae</taxon>
        <taxon>Saxifragales</taxon>
        <taxon>Crassulaceae</taxon>
        <taxon>Kalanchoe</taxon>
    </lineage>
</organism>
<protein>
    <recommendedName>
        <fullName evidence="7">Epidermal patterning factor-like protein</fullName>
    </recommendedName>
</protein>
<dbReference type="InterPro" id="IPR039455">
    <property type="entry name" value="EPFL"/>
</dbReference>
<dbReference type="EnsemblPlants" id="Kaladp0033s0098.1.v1.1">
    <property type="protein sequence ID" value="Kaladp0033s0098.1.v1.1"/>
    <property type="gene ID" value="Kaladp0033s0098.v1.1"/>
</dbReference>
<evidence type="ECO:0000256" key="5">
    <source>
        <dbReference type="ARBA" id="ARBA00022729"/>
    </source>
</evidence>
<evidence type="ECO:0000313" key="9">
    <source>
        <dbReference type="Proteomes" id="UP000594263"/>
    </source>
</evidence>
<evidence type="ECO:0000256" key="2">
    <source>
        <dbReference type="ARBA" id="ARBA00008127"/>
    </source>
</evidence>
<evidence type="ECO:0000313" key="8">
    <source>
        <dbReference type="EnsemblPlants" id="Kaladp0033s0098.2.v1.1"/>
    </source>
</evidence>
<dbReference type="Pfam" id="PF17181">
    <property type="entry name" value="EPF"/>
    <property type="match status" value="1"/>
</dbReference>
<evidence type="ECO:0000256" key="4">
    <source>
        <dbReference type="ARBA" id="ARBA00022525"/>
    </source>
</evidence>
<dbReference type="GO" id="GO:0010052">
    <property type="term" value="P:guard cell differentiation"/>
    <property type="evidence" value="ECO:0007669"/>
    <property type="project" value="UniProtKB-UniRule"/>
</dbReference>
<keyword evidence="6" id="KW-1015">Disulfide bond</keyword>
<dbReference type="OMA" id="SRIILMM"/>
<name>A0A7N0TDU6_KALFE</name>
<sequence>MASTMAQHHSCRLKLAAFILLLIFCLSSGYETAGESQQQWKRPILGSKPPKCDNKCYNCNPCVAALVAPNHKVVTEGDESYYLLSWKCKCGNKYYQP</sequence>
<dbReference type="Gramene" id="Kaladp0033s0098.2.v1.1">
    <property type="protein sequence ID" value="Kaladp0033s0098.2.v1.1"/>
    <property type="gene ID" value="Kaladp0033s0098.v1.1"/>
</dbReference>
<accession>A0A7N0TDU6</accession>